<dbReference type="Proteomes" id="UP001219605">
    <property type="component" value="Chromosome"/>
</dbReference>
<dbReference type="CDD" id="cd03143">
    <property type="entry name" value="A4_beta-galactosidase_middle_domain"/>
    <property type="match status" value="1"/>
</dbReference>
<proteinExistence type="predicted"/>
<evidence type="ECO:0008006" key="4">
    <source>
        <dbReference type="Google" id="ProtNLM"/>
    </source>
</evidence>
<organism evidence="2 3">
    <name type="scientific">Micromonospora cathayae</name>
    <dbReference type="NCBI Taxonomy" id="3028804"/>
    <lineage>
        <taxon>Bacteria</taxon>
        <taxon>Bacillati</taxon>
        <taxon>Actinomycetota</taxon>
        <taxon>Actinomycetes</taxon>
        <taxon>Micromonosporales</taxon>
        <taxon>Micromonosporaceae</taxon>
        <taxon>Micromonospora</taxon>
    </lineage>
</organism>
<dbReference type="InterPro" id="IPR028212">
    <property type="entry name" value="GHL6"/>
</dbReference>
<accession>A0ABY7ZLL1</accession>
<evidence type="ECO:0000313" key="2">
    <source>
        <dbReference type="EMBL" id="WDZ83777.1"/>
    </source>
</evidence>
<dbReference type="SUPFAM" id="SSF51445">
    <property type="entry name" value="(Trans)glycosidases"/>
    <property type="match status" value="1"/>
</dbReference>
<dbReference type="SUPFAM" id="SSF52317">
    <property type="entry name" value="Class I glutamine amidotransferase-like"/>
    <property type="match status" value="1"/>
</dbReference>
<feature type="region of interest" description="Disordered" evidence="1">
    <location>
        <begin position="394"/>
        <end position="416"/>
    </location>
</feature>
<protein>
    <recommendedName>
        <fullName evidence="4">Beta-galactosidase trimerisation domain-containing protein</fullName>
    </recommendedName>
</protein>
<reference evidence="2 3" key="1">
    <citation type="submission" date="2023-02" db="EMBL/GenBank/DDBJ databases">
        <authorList>
            <person name="Mo P."/>
        </authorList>
    </citation>
    <scope>NUCLEOTIDE SEQUENCE [LARGE SCALE GENOMIC DNA]</scope>
    <source>
        <strain evidence="2 3">HUAS 3</strain>
    </source>
</reference>
<dbReference type="RefSeq" id="WP_275030335.1">
    <property type="nucleotide sequence ID" value="NZ_CP118615.1"/>
</dbReference>
<dbReference type="Gene3D" id="3.40.50.880">
    <property type="match status" value="1"/>
</dbReference>
<keyword evidence="3" id="KW-1185">Reference proteome</keyword>
<gene>
    <name evidence="2" type="ORF">PVK37_25440</name>
</gene>
<evidence type="ECO:0000313" key="3">
    <source>
        <dbReference type="Proteomes" id="UP001219605"/>
    </source>
</evidence>
<dbReference type="Pfam" id="PF14871">
    <property type="entry name" value="GHL6"/>
    <property type="match status" value="1"/>
</dbReference>
<dbReference type="InterPro" id="IPR017853">
    <property type="entry name" value="GH"/>
</dbReference>
<dbReference type="InterPro" id="IPR029062">
    <property type="entry name" value="Class_I_gatase-like"/>
</dbReference>
<name>A0ABY7ZLL1_9ACTN</name>
<sequence>MTANPLDPITGPDRSWWSTSRRRIFYDAHTPDWTDEHQRGAVPVAYPVLSETDPDRDLELIARSGADSVVLFAKCQYGNAYYPTRIGRQHGALAGRDLFGAQLRAAHRHGLRVIAYYSNMWDVTAAGEHPEWNLRPLPARGATGRWPALCLRSGYRRHALDQVREIARGYPVDGLWSDILTAGPCVCPRCEAAFRSAYGRDMPMDRADEGWLDLVRFSQDTLRTYLAEQREVLRAERPDAALVPNFYATTFVDAVIGLTADHLALADIGSSEGYTDWHGLGFPSFAARYVRAAVADRPAEVLVSRFVHTWDFTLRSVAQLRFEAFTVAAHGLTVTVDDQPAPSGAPQAEVYQRLAPVFARIAERTPWLHDTTPYPYAALWTGQAARELDSLLGTTESPSVGEQSAQFPPGDRRPGPSDLAAAVAGTYRALVESHLPVAFLDERPERLAGLGAYRVLVLADVLSLGAAEVAAIDGFVRAGGGLVVTGPVGVRDGHGRERATSALAGLLGVDFGRPGDMSYPYLRLADPELGDQPLVPHYGPIAELTGLRAGARVLAWRTDPVLETDKTTFWHNNLPGPGAHTDLPVIIERQVGAGRVVVSAARLGNNHARLGHWTYRRMLDVLVRRVGGEPPVTVDGGHRATELVLARRGRELIVHLVTGAPVTRLDLPGAQQPAAIEDVASVAALDLRLPPDTVSAVRVVGGRTVPLPVRAGGTVRLRDLDDWETVVVRRGPAS</sequence>
<feature type="compositionally biased region" description="Polar residues" evidence="1">
    <location>
        <begin position="394"/>
        <end position="406"/>
    </location>
</feature>
<dbReference type="Gene3D" id="3.20.20.80">
    <property type="entry name" value="Glycosidases"/>
    <property type="match status" value="1"/>
</dbReference>
<evidence type="ECO:0000256" key="1">
    <source>
        <dbReference type="SAM" id="MobiDB-lite"/>
    </source>
</evidence>
<dbReference type="EMBL" id="CP118615">
    <property type="protein sequence ID" value="WDZ83777.1"/>
    <property type="molecule type" value="Genomic_DNA"/>
</dbReference>